<dbReference type="EMBL" id="AUSU01000017">
    <property type="protein sequence ID" value="EPS74660.1"/>
    <property type="molecule type" value="Genomic_DNA"/>
</dbReference>
<name>S8D5G2_9LAMI</name>
<evidence type="ECO:0000313" key="2">
    <source>
        <dbReference type="Proteomes" id="UP000015453"/>
    </source>
</evidence>
<comment type="caution">
    <text evidence="1">The sequence shown here is derived from an EMBL/GenBank/DDBJ whole genome shotgun (WGS) entry which is preliminary data.</text>
</comment>
<reference evidence="1 2" key="1">
    <citation type="journal article" date="2013" name="BMC Genomics">
        <title>The miniature genome of a carnivorous plant Genlisea aurea contains a low number of genes and short non-coding sequences.</title>
        <authorList>
            <person name="Leushkin E.V."/>
            <person name="Sutormin R.A."/>
            <person name="Nabieva E.R."/>
            <person name="Penin A.A."/>
            <person name="Kondrashov A.S."/>
            <person name="Logacheva M.D."/>
        </authorList>
    </citation>
    <scope>NUCLEOTIDE SEQUENCE [LARGE SCALE GENOMIC DNA]</scope>
</reference>
<dbReference type="Proteomes" id="UP000015453">
    <property type="component" value="Unassembled WGS sequence"/>
</dbReference>
<keyword evidence="2" id="KW-1185">Reference proteome</keyword>
<evidence type="ECO:0000313" key="1">
    <source>
        <dbReference type="EMBL" id="EPS74660.1"/>
    </source>
</evidence>
<protein>
    <submittedName>
        <fullName evidence="1">Uncharacterized protein</fullName>
    </submittedName>
</protein>
<gene>
    <name evidence="1" type="ORF">M569_00096</name>
</gene>
<sequence length="106" mass="12124">MPKLTMKLQDRRGASTCDGSRNSDEFIFTSNHDDSTLSATLRRSDRRQFHHASILQSGRHAPPKNSYNYNVIEVVLRKVPALVYLPAGTLEQTPSFWALKTNFRFI</sequence>
<organism evidence="1 2">
    <name type="scientific">Genlisea aurea</name>
    <dbReference type="NCBI Taxonomy" id="192259"/>
    <lineage>
        <taxon>Eukaryota</taxon>
        <taxon>Viridiplantae</taxon>
        <taxon>Streptophyta</taxon>
        <taxon>Embryophyta</taxon>
        <taxon>Tracheophyta</taxon>
        <taxon>Spermatophyta</taxon>
        <taxon>Magnoliopsida</taxon>
        <taxon>eudicotyledons</taxon>
        <taxon>Gunneridae</taxon>
        <taxon>Pentapetalae</taxon>
        <taxon>asterids</taxon>
        <taxon>lamiids</taxon>
        <taxon>Lamiales</taxon>
        <taxon>Lentibulariaceae</taxon>
        <taxon>Genlisea</taxon>
    </lineage>
</organism>
<proteinExistence type="predicted"/>
<accession>S8D5G2</accession>
<dbReference type="AlphaFoldDB" id="S8D5G2"/>